<reference evidence="6 7" key="1">
    <citation type="submission" date="2024-02" db="EMBL/GenBank/DDBJ databases">
        <title>A draft genome for the cacao thread blight pathogen Marasmius crinis-equi.</title>
        <authorList>
            <person name="Cohen S.P."/>
            <person name="Baruah I.K."/>
            <person name="Amoako-Attah I."/>
            <person name="Bukari Y."/>
            <person name="Meinhardt L.W."/>
            <person name="Bailey B.A."/>
        </authorList>
    </citation>
    <scope>NUCLEOTIDE SEQUENCE [LARGE SCALE GENOMIC DNA]</scope>
    <source>
        <strain evidence="6 7">GH-76</strain>
    </source>
</reference>
<dbReference type="Proteomes" id="UP001465976">
    <property type="component" value="Unassembled WGS sequence"/>
</dbReference>
<keyword evidence="7" id="KW-1185">Reference proteome</keyword>
<dbReference type="PANTHER" id="PTHR31465:SF35">
    <property type="entry name" value="RTA1 DOMAIN PROTEIN-RELATED"/>
    <property type="match status" value="1"/>
</dbReference>
<dbReference type="EMBL" id="JBAHYK010000288">
    <property type="protein sequence ID" value="KAL0575631.1"/>
    <property type="molecule type" value="Genomic_DNA"/>
</dbReference>
<feature type="transmembrane region" description="Helical" evidence="5">
    <location>
        <begin position="157"/>
        <end position="181"/>
    </location>
</feature>
<evidence type="ECO:0000256" key="4">
    <source>
        <dbReference type="ARBA" id="ARBA00023136"/>
    </source>
</evidence>
<name>A0ABR3FKD8_9AGAR</name>
<evidence type="ECO:0000256" key="5">
    <source>
        <dbReference type="SAM" id="Phobius"/>
    </source>
</evidence>
<evidence type="ECO:0000256" key="3">
    <source>
        <dbReference type="ARBA" id="ARBA00022989"/>
    </source>
</evidence>
<feature type="transmembrane region" description="Helical" evidence="5">
    <location>
        <begin position="123"/>
        <end position="145"/>
    </location>
</feature>
<sequence>MSSQGTDNGRGGFVLYYYTPNIAAAGIFAGVFLLSTILHIWQLVRTRTWYFLPMVIGALMEGTGYIGRILSHSDPNKLGPYIMQSVLLLVAPALFAASIYMILGRLISRVEGEEYSIIKVTRLTKVFVWCDVLSFLVQSSGAGLMVRAGSTSLGEKIILAGLIIQIVAFGIFIVVSLIFHLRMNKAPTAASRTHEQRAAVPWNRMLWVLYTASAFIMIRSVFRFVEYVQGFSGYLLRNEVWLYIFDALLMGITVWLFNWFHPSRAVVHVEGYEETRGSKERIQMMSA</sequence>
<evidence type="ECO:0000313" key="7">
    <source>
        <dbReference type="Proteomes" id="UP001465976"/>
    </source>
</evidence>
<organism evidence="6 7">
    <name type="scientific">Marasmius crinis-equi</name>
    <dbReference type="NCBI Taxonomy" id="585013"/>
    <lineage>
        <taxon>Eukaryota</taxon>
        <taxon>Fungi</taxon>
        <taxon>Dikarya</taxon>
        <taxon>Basidiomycota</taxon>
        <taxon>Agaricomycotina</taxon>
        <taxon>Agaricomycetes</taxon>
        <taxon>Agaricomycetidae</taxon>
        <taxon>Agaricales</taxon>
        <taxon>Marasmiineae</taxon>
        <taxon>Marasmiaceae</taxon>
        <taxon>Marasmius</taxon>
    </lineage>
</organism>
<keyword evidence="3 5" id="KW-1133">Transmembrane helix</keyword>
<feature type="transmembrane region" description="Helical" evidence="5">
    <location>
        <begin position="48"/>
        <end position="70"/>
    </location>
</feature>
<evidence type="ECO:0000256" key="2">
    <source>
        <dbReference type="ARBA" id="ARBA00022692"/>
    </source>
</evidence>
<comment type="subcellular location">
    <subcellularLocation>
        <location evidence="1">Membrane</location>
        <topology evidence="1">Multi-pass membrane protein</topology>
    </subcellularLocation>
</comment>
<comment type="caution">
    <text evidence="6">The sequence shown here is derived from an EMBL/GenBank/DDBJ whole genome shotgun (WGS) entry which is preliminary data.</text>
</comment>
<dbReference type="PANTHER" id="PTHR31465">
    <property type="entry name" value="PROTEIN RTA1-RELATED"/>
    <property type="match status" value="1"/>
</dbReference>
<dbReference type="Pfam" id="PF04479">
    <property type="entry name" value="RTA1"/>
    <property type="match status" value="1"/>
</dbReference>
<gene>
    <name evidence="6" type="ORF">V5O48_006356</name>
</gene>
<proteinExistence type="predicted"/>
<keyword evidence="4 5" id="KW-0472">Membrane</keyword>
<evidence type="ECO:0000313" key="6">
    <source>
        <dbReference type="EMBL" id="KAL0575631.1"/>
    </source>
</evidence>
<evidence type="ECO:0000256" key="1">
    <source>
        <dbReference type="ARBA" id="ARBA00004141"/>
    </source>
</evidence>
<accession>A0ABR3FKD8</accession>
<dbReference type="InterPro" id="IPR007568">
    <property type="entry name" value="RTA1"/>
</dbReference>
<feature type="transmembrane region" description="Helical" evidence="5">
    <location>
        <begin position="202"/>
        <end position="222"/>
    </location>
</feature>
<protein>
    <submittedName>
        <fullName evidence="6">Uncharacterized protein</fullName>
    </submittedName>
</protein>
<feature type="transmembrane region" description="Helical" evidence="5">
    <location>
        <begin position="82"/>
        <end position="103"/>
    </location>
</feature>
<feature type="transmembrane region" description="Helical" evidence="5">
    <location>
        <begin position="22"/>
        <end position="41"/>
    </location>
</feature>
<keyword evidence="2 5" id="KW-0812">Transmembrane</keyword>
<feature type="transmembrane region" description="Helical" evidence="5">
    <location>
        <begin position="242"/>
        <end position="260"/>
    </location>
</feature>